<dbReference type="InterPro" id="IPR027806">
    <property type="entry name" value="HARBI1_dom"/>
</dbReference>
<evidence type="ECO:0000259" key="4">
    <source>
        <dbReference type="Pfam" id="PF13359"/>
    </source>
</evidence>
<dbReference type="GO" id="GO:0046872">
    <property type="term" value="F:metal ion binding"/>
    <property type="evidence" value="ECO:0007669"/>
    <property type="project" value="UniProtKB-KW"/>
</dbReference>
<keyword evidence="2" id="KW-0479">Metal-binding</keyword>
<evidence type="ECO:0000259" key="5">
    <source>
        <dbReference type="Pfam" id="PF13613"/>
    </source>
</evidence>
<evidence type="ECO:0000313" key="6">
    <source>
        <dbReference type="Proteomes" id="UP000504606"/>
    </source>
</evidence>
<feature type="coiled-coil region" evidence="3">
    <location>
        <begin position="18"/>
        <end position="99"/>
    </location>
</feature>
<evidence type="ECO:0000256" key="2">
    <source>
        <dbReference type="ARBA" id="ARBA00022723"/>
    </source>
</evidence>
<dbReference type="GeneID" id="113213203"/>
<organism evidence="6 7">
    <name type="scientific">Frankliniella occidentalis</name>
    <name type="common">Western flower thrips</name>
    <name type="synonym">Euthrips occidentalis</name>
    <dbReference type="NCBI Taxonomy" id="133901"/>
    <lineage>
        <taxon>Eukaryota</taxon>
        <taxon>Metazoa</taxon>
        <taxon>Ecdysozoa</taxon>
        <taxon>Arthropoda</taxon>
        <taxon>Hexapoda</taxon>
        <taxon>Insecta</taxon>
        <taxon>Pterygota</taxon>
        <taxon>Neoptera</taxon>
        <taxon>Paraneoptera</taxon>
        <taxon>Thysanoptera</taxon>
        <taxon>Terebrantia</taxon>
        <taxon>Thripoidea</taxon>
        <taxon>Thripidae</taxon>
        <taxon>Frankliniella</taxon>
    </lineage>
</organism>
<dbReference type="PANTHER" id="PTHR23080">
    <property type="entry name" value="THAP DOMAIN PROTEIN"/>
    <property type="match status" value="1"/>
</dbReference>
<dbReference type="InterPro" id="IPR027805">
    <property type="entry name" value="Transposase_HTH_dom"/>
</dbReference>
<dbReference type="OrthoDB" id="8195867at2759"/>
<dbReference type="Proteomes" id="UP000504606">
    <property type="component" value="Unplaced"/>
</dbReference>
<sequence length="406" mass="46565">MRPAVALQAENPKAKNPLQRLKRVQQRHAKKLQEIVQNGQDILQDENIQDNIEEERTAEDLAAELKTTILERDTLRQERDALQLRVDILEAENKRYHQQYGFEEAGLENDQKKVHFYTGLPSFTLLMAVFNLCKDHVPSSHRNVLTPFQEFMVVMMRLRLNLLMEDLAFRFGVTQSTISRIITRWLDVMALRLKSFIVWPEREVLIKTMPECFKKNFGTSVTLIIDCFELFIETPSNLVGRVGSWSQYKHHNTVKFLIGITPQGTICYISKAYVGRMQDTQLTNHCGILDNLKSGDVVLSDRGFNISNTAGFLRAHVVQPAYLFGRPQLTGEEVDSTRKIAAVRVHVERVIGLVRLKYRILSDRMPTDSLKTKPDQAMPPVDQIAVVCCALCNLCPPIIPMFDREE</sequence>
<feature type="domain" description="DDE Tnp4" evidence="4">
    <location>
        <begin position="225"/>
        <end position="393"/>
    </location>
</feature>
<dbReference type="AlphaFoldDB" id="A0A6J1TB50"/>
<dbReference type="KEGG" id="foc:113213203"/>
<evidence type="ECO:0000256" key="1">
    <source>
        <dbReference type="ARBA" id="ARBA00001968"/>
    </source>
</evidence>
<keyword evidence="3" id="KW-0175">Coiled coil</keyword>
<feature type="domain" description="Transposase Helix-turn-helix" evidence="5">
    <location>
        <begin position="145"/>
        <end position="194"/>
    </location>
</feature>
<dbReference type="CDD" id="cd00093">
    <property type="entry name" value="HTH_XRE"/>
    <property type="match status" value="1"/>
</dbReference>
<name>A0A6J1TB50_FRAOC</name>
<evidence type="ECO:0000256" key="3">
    <source>
        <dbReference type="SAM" id="Coils"/>
    </source>
</evidence>
<dbReference type="Pfam" id="PF13613">
    <property type="entry name" value="HTH_Tnp_4"/>
    <property type="match status" value="1"/>
</dbReference>
<dbReference type="InterPro" id="IPR001387">
    <property type="entry name" value="Cro/C1-type_HTH"/>
</dbReference>
<evidence type="ECO:0000313" key="7">
    <source>
        <dbReference type="RefSeq" id="XP_026287976.1"/>
    </source>
</evidence>
<keyword evidence="6" id="KW-1185">Reference proteome</keyword>
<comment type="cofactor">
    <cofactor evidence="1">
        <name>a divalent metal cation</name>
        <dbReference type="ChEBI" id="CHEBI:60240"/>
    </cofactor>
</comment>
<accession>A0A6J1TB50</accession>
<proteinExistence type="predicted"/>
<dbReference type="RefSeq" id="XP_026287976.1">
    <property type="nucleotide sequence ID" value="XM_026432191.2"/>
</dbReference>
<reference evidence="7" key="1">
    <citation type="submission" date="2025-08" db="UniProtKB">
        <authorList>
            <consortium name="RefSeq"/>
        </authorList>
    </citation>
    <scope>IDENTIFICATION</scope>
    <source>
        <tissue evidence="7">Whole organism</tissue>
    </source>
</reference>
<dbReference type="Pfam" id="PF13359">
    <property type="entry name" value="DDE_Tnp_4"/>
    <property type="match status" value="1"/>
</dbReference>
<gene>
    <name evidence="7" type="primary">LOC113213203</name>
</gene>
<protein>
    <submittedName>
        <fullName evidence="7">Uncharacterized protein LOC113213203</fullName>
    </submittedName>
</protein>